<proteinExistence type="predicted"/>
<reference evidence="1 2" key="1">
    <citation type="submission" date="2024-01" db="EMBL/GenBank/DDBJ databases">
        <title>Genome assemblies of Stephania.</title>
        <authorList>
            <person name="Yang L."/>
        </authorList>
    </citation>
    <scope>NUCLEOTIDE SEQUENCE [LARGE SCALE GENOMIC DNA]</scope>
    <source>
        <strain evidence="1">QJT</strain>
        <tissue evidence="1">Leaf</tissue>
    </source>
</reference>
<keyword evidence="2" id="KW-1185">Reference proteome</keyword>
<evidence type="ECO:0000313" key="2">
    <source>
        <dbReference type="Proteomes" id="UP001417504"/>
    </source>
</evidence>
<protein>
    <submittedName>
        <fullName evidence="1">Uncharacterized protein</fullName>
    </submittedName>
</protein>
<name>A0AAP0PF99_9MAGN</name>
<comment type="caution">
    <text evidence="1">The sequence shown here is derived from an EMBL/GenBank/DDBJ whole genome shotgun (WGS) entry which is preliminary data.</text>
</comment>
<sequence>MLAKTKKSRPDLLNSVLLPKSFETSTENEASNSESQVKLAVRISKWLKYALPPTAKVASNEFAIITDFIVEHRDYSSIEDLYEFLEQMFVNT</sequence>
<dbReference type="AlphaFoldDB" id="A0AAP0PF99"/>
<dbReference type="EMBL" id="JBBNAE010000003">
    <property type="protein sequence ID" value="KAK9138671.1"/>
    <property type="molecule type" value="Genomic_DNA"/>
</dbReference>
<gene>
    <name evidence="1" type="ORF">Sjap_009265</name>
</gene>
<accession>A0AAP0PF99</accession>
<organism evidence="1 2">
    <name type="scientific">Stephania japonica</name>
    <dbReference type="NCBI Taxonomy" id="461633"/>
    <lineage>
        <taxon>Eukaryota</taxon>
        <taxon>Viridiplantae</taxon>
        <taxon>Streptophyta</taxon>
        <taxon>Embryophyta</taxon>
        <taxon>Tracheophyta</taxon>
        <taxon>Spermatophyta</taxon>
        <taxon>Magnoliopsida</taxon>
        <taxon>Ranunculales</taxon>
        <taxon>Menispermaceae</taxon>
        <taxon>Menispermoideae</taxon>
        <taxon>Cissampelideae</taxon>
        <taxon>Stephania</taxon>
    </lineage>
</organism>
<dbReference type="Proteomes" id="UP001417504">
    <property type="component" value="Unassembled WGS sequence"/>
</dbReference>
<evidence type="ECO:0000313" key="1">
    <source>
        <dbReference type="EMBL" id="KAK9138671.1"/>
    </source>
</evidence>